<dbReference type="Proteomes" id="UP000015106">
    <property type="component" value="Chromosome 2"/>
</dbReference>
<organism evidence="2 3">
    <name type="scientific">Triticum urartu</name>
    <name type="common">Red wild einkorn</name>
    <name type="synonym">Crithodium urartu</name>
    <dbReference type="NCBI Taxonomy" id="4572"/>
    <lineage>
        <taxon>Eukaryota</taxon>
        <taxon>Viridiplantae</taxon>
        <taxon>Streptophyta</taxon>
        <taxon>Embryophyta</taxon>
        <taxon>Tracheophyta</taxon>
        <taxon>Spermatophyta</taxon>
        <taxon>Magnoliopsida</taxon>
        <taxon>Liliopsida</taxon>
        <taxon>Poales</taxon>
        <taxon>Poaceae</taxon>
        <taxon>BOP clade</taxon>
        <taxon>Pooideae</taxon>
        <taxon>Triticodae</taxon>
        <taxon>Triticeae</taxon>
        <taxon>Triticinae</taxon>
        <taxon>Triticum</taxon>
    </lineage>
</organism>
<reference evidence="3" key="1">
    <citation type="journal article" date="2013" name="Nature">
        <title>Draft genome of the wheat A-genome progenitor Triticum urartu.</title>
        <authorList>
            <person name="Ling H.Q."/>
            <person name="Zhao S."/>
            <person name="Liu D."/>
            <person name="Wang J."/>
            <person name="Sun H."/>
            <person name="Zhang C."/>
            <person name="Fan H."/>
            <person name="Li D."/>
            <person name="Dong L."/>
            <person name="Tao Y."/>
            <person name="Gao C."/>
            <person name="Wu H."/>
            <person name="Li Y."/>
            <person name="Cui Y."/>
            <person name="Guo X."/>
            <person name="Zheng S."/>
            <person name="Wang B."/>
            <person name="Yu K."/>
            <person name="Liang Q."/>
            <person name="Yang W."/>
            <person name="Lou X."/>
            <person name="Chen J."/>
            <person name="Feng M."/>
            <person name="Jian J."/>
            <person name="Zhang X."/>
            <person name="Luo G."/>
            <person name="Jiang Y."/>
            <person name="Liu J."/>
            <person name="Wang Z."/>
            <person name="Sha Y."/>
            <person name="Zhang B."/>
            <person name="Wu H."/>
            <person name="Tang D."/>
            <person name="Shen Q."/>
            <person name="Xue P."/>
            <person name="Zou S."/>
            <person name="Wang X."/>
            <person name="Liu X."/>
            <person name="Wang F."/>
            <person name="Yang Y."/>
            <person name="An X."/>
            <person name="Dong Z."/>
            <person name="Zhang K."/>
            <person name="Zhang X."/>
            <person name="Luo M.C."/>
            <person name="Dvorak J."/>
            <person name="Tong Y."/>
            <person name="Wang J."/>
            <person name="Yang H."/>
            <person name="Li Z."/>
            <person name="Wang D."/>
            <person name="Zhang A."/>
            <person name="Wang J."/>
        </authorList>
    </citation>
    <scope>NUCLEOTIDE SEQUENCE</scope>
    <source>
        <strain evidence="3">cv. G1812</strain>
    </source>
</reference>
<protein>
    <recommendedName>
        <fullName evidence="1">Reverse transcriptase zinc-binding domain-containing protein</fullName>
    </recommendedName>
</protein>
<sequence length="94" mass="11192">DGRRKVWQLIWKCDIPPSVHNFAWRVVVDSLPTWKNKHKRGLETSDLCPLCDTEAEDNFYPFVRCPLGRDLWHTMMVVWSLPDIDTIEHTGREW</sequence>
<dbReference type="Gramene" id="TuG1812G0200000866.01.T01">
    <property type="protein sequence ID" value="TuG1812G0200000866.01.T01.cds356868"/>
    <property type="gene ID" value="TuG1812G0200000866.01"/>
</dbReference>
<evidence type="ECO:0000313" key="3">
    <source>
        <dbReference type="Proteomes" id="UP000015106"/>
    </source>
</evidence>
<dbReference type="EnsemblPlants" id="TuG1812G0200000866.01.T01">
    <property type="protein sequence ID" value="TuG1812G0200000866.01.T01.cds356868"/>
    <property type="gene ID" value="TuG1812G0200000866.01"/>
</dbReference>
<name>A0A8R7P9Y6_TRIUA</name>
<dbReference type="Pfam" id="PF13966">
    <property type="entry name" value="zf-RVT"/>
    <property type="match status" value="1"/>
</dbReference>
<evidence type="ECO:0000259" key="1">
    <source>
        <dbReference type="Pfam" id="PF13966"/>
    </source>
</evidence>
<proteinExistence type="predicted"/>
<accession>A0A8R7P9Y6</accession>
<feature type="domain" description="Reverse transcriptase zinc-binding" evidence="1">
    <location>
        <begin position="5"/>
        <end position="72"/>
    </location>
</feature>
<keyword evidence="3" id="KW-1185">Reference proteome</keyword>
<reference evidence="2" key="3">
    <citation type="submission" date="2022-06" db="UniProtKB">
        <authorList>
            <consortium name="EnsemblPlants"/>
        </authorList>
    </citation>
    <scope>IDENTIFICATION</scope>
</reference>
<dbReference type="InterPro" id="IPR026960">
    <property type="entry name" value="RVT-Znf"/>
</dbReference>
<reference evidence="2" key="2">
    <citation type="submission" date="2018-03" db="EMBL/GenBank/DDBJ databases">
        <title>The Triticum urartu genome reveals the dynamic nature of wheat genome evolution.</title>
        <authorList>
            <person name="Ling H."/>
            <person name="Ma B."/>
            <person name="Shi X."/>
            <person name="Liu H."/>
            <person name="Dong L."/>
            <person name="Sun H."/>
            <person name="Cao Y."/>
            <person name="Gao Q."/>
            <person name="Zheng S."/>
            <person name="Li Y."/>
            <person name="Yu Y."/>
            <person name="Du H."/>
            <person name="Qi M."/>
            <person name="Li Y."/>
            <person name="Yu H."/>
            <person name="Cui Y."/>
            <person name="Wang N."/>
            <person name="Chen C."/>
            <person name="Wu H."/>
            <person name="Zhao Y."/>
            <person name="Zhang J."/>
            <person name="Li Y."/>
            <person name="Zhou W."/>
            <person name="Zhang B."/>
            <person name="Hu W."/>
            <person name="Eijk M."/>
            <person name="Tang J."/>
            <person name="Witsenboer H."/>
            <person name="Zhao S."/>
            <person name="Li Z."/>
            <person name="Zhang A."/>
            <person name="Wang D."/>
            <person name="Liang C."/>
        </authorList>
    </citation>
    <scope>NUCLEOTIDE SEQUENCE [LARGE SCALE GENOMIC DNA]</scope>
    <source>
        <strain evidence="2">cv. G1812</strain>
    </source>
</reference>
<evidence type="ECO:0000313" key="2">
    <source>
        <dbReference type="EnsemblPlants" id="TuG1812G0200000866.01.T01.cds356868"/>
    </source>
</evidence>
<dbReference type="AlphaFoldDB" id="A0A8R7P9Y6"/>